<organism evidence="1 2">
    <name type="scientific">Portunus trituberculatus</name>
    <name type="common">Swimming crab</name>
    <name type="synonym">Neptunus trituberculatus</name>
    <dbReference type="NCBI Taxonomy" id="210409"/>
    <lineage>
        <taxon>Eukaryota</taxon>
        <taxon>Metazoa</taxon>
        <taxon>Ecdysozoa</taxon>
        <taxon>Arthropoda</taxon>
        <taxon>Crustacea</taxon>
        <taxon>Multicrustacea</taxon>
        <taxon>Malacostraca</taxon>
        <taxon>Eumalacostraca</taxon>
        <taxon>Eucarida</taxon>
        <taxon>Decapoda</taxon>
        <taxon>Pleocyemata</taxon>
        <taxon>Brachyura</taxon>
        <taxon>Eubrachyura</taxon>
        <taxon>Portunoidea</taxon>
        <taxon>Portunidae</taxon>
        <taxon>Portuninae</taxon>
        <taxon>Portunus</taxon>
    </lineage>
</organism>
<protein>
    <submittedName>
        <fullName evidence="1">Uncharacterized protein</fullName>
    </submittedName>
</protein>
<dbReference type="AlphaFoldDB" id="A0A5B7CY12"/>
<evidence type="ECO:0000313" key="1">
    <source>
        <dbReference type="EMBL" id="MPC14330.1"/>
    </source>
</evidence>
<evidence type="ECO:0000313" key="2">
    <source>
        <dbReference type="Proteomes" id="UP000324222"/>
    </source>
</evidence>
<dbReference type="EMBL" id="VSRR010000344">
    <property type="protein sequence ID" value="MPC14330.1"/>
    <property type="molecule type" value="Genomic_DNA"/>
</dbReference>
<keyword evidence="2" id="KW-1185">Reference proteome</keyword>
<accession>A0A5B7CY12</accession>
<comment type="caution">
    <text evidence="1">The sequence shown here is derived from an EMBL/GenBank/DDBJ whole genome shotgun (WGS) entry which is preliminary data.</text>
</comment>
<gene>
    <name evidence="1" type="ORF">E2C01_007095</name>
</gene>
<dbReference type="Proteomes" id="UP000324222">
    <property type="component" value="Unassembled WGS sequence"/>
</dbReference>
<reference evidence="1 2" key="1">
    <citation type="submission" date="2019-05" db="EMBL/GenBank/DDBJ databases">
        <title>Another draft genome of Portunus trituberculatus and its Hox gene families provides insights of decapod evolution.</title>
        <authorList>
            <person name="Jeong J.-H."/>
            <person name="Song I."/>
            <person name="Kim S."/>
            <person name="Choi T."/>
            <person name="Kim D."/>
            <person name="Ryu S."/>
            <person name="Kim W."/>
        </authorList>
    </citation>
    <scope>NUCLEOTIDE SEQUENCE [LARGE SCALE GENOMIC DNA]</scope>
    <source>
        <tissue evidence="1">Muscle</tissue>
    </source>
</reference>
<sequence>MHGHTCILIAFTKYSQWLLTPSHNPPPEWAPHSTRTTFTLLAPSAPDEQRNRLVGHHTTRELSHGMPGHIHFTSNSSIIPVHSLSSYHNLPATPVLSDSKLGPDTAPLSPL</sequence>
<name>A0A5B7CY12_PORTR</name>
<proteinExistence type="predicted"/>